<dbReference type="GO" id="GO:0008083">
    <property type="term" value="F:growth factor activity"/>
    <property type="evidence" value="ECO:0007669"/>
    <property type="project" value="InterPro"/>
</dbReference>
<gene>
    <name evidence="3" type="ORF">U0070_000298</name>
</gene>
<name>A0AAW0HVW4_MYOGA</name>
<evidence type="ECO:0000259" key="2">
    <source>
        <dbReference type="Pfam" id="PF05196"/>
    </source>
</evidence>
<dbReference type="Pfam" id="PF05196">
    <property type="entry name" value="PTN_MK_N"/>
    <property type="match status" value="1"/>
</dbReference>
<feature type="domain" description="Pleiotrophin/Midkine N-terminal" evidence="2">
    <location>
        <begin position="26"/>
        <end position="50"/>
    </location>
</feature>
<dbReference type="Proteomes" id="UP001488838">
    <property type="component" value="Unassembled WGS sequence"/>
</dbReference>
<sequence>MDISPASCNLMNLGHQVMTSTPNVLRCLPNSSDCGEERREGSAYQTLNQLDIMTPGFTSHEGHSPFKTTQERKNDL</sequence>
<dbReference type="AlphaFoldDB" id="A0AAW0HVW4"/>
<protein>
    <recommendedName>
        <fullName evidence="2">Pleiotrophin/Midkine N-terminal domain-containing protein</fullName>
    </recommendedName>
</protein>
<accession>A0AAW0HVW4</accession>
<comment type="caution">
    <text evidence="3">The sequence shown here is derived from an EMBL/GenBank/DDBJ whole genome shotgun (WGS) entry which is preliminary data.</text>
</comment>
<organism evidence="3 4">
    <name type="scientific">Myodes glareolus</name>
    <name type="common">Bank vole</name>
    <name type="synonym">Clethrionomys glareolus</name>
    <dbReference type="NCBI Taxonomy" id="447135"/>
    <lineage>
        <taxon>Eukaryota</taxon>
        <taxon>Metazoa</taxon>
        <taxon>Chordata</taxon>
        <taxon>Craniata</taxon>
        <taxon>Vertebrata</taxon>
        <taxon>Euteleostomi</taxon>
        <taxon>Mammalia</taxon>
        <taxon>Eutheria</taxon>
        <taxon>Euarchontoglires</taxon>
        <taxon>Glires</taxon>
        <taxon>Rodentia</taxon>
        <taxon>Myomorpha</taxon>
        <taxon>Muroidea</taxon>
        <taxon>Cricetidae</taxon>
        <taxon>Arvicolinae</taxon>
        <taxon>Myodes</taxon>
    </lineage>
</organism>
<reference evidence="3 4" key="1">
    <citation type="journal article" date="2023" name="bioRxiv">
        <title>Conserved and derived expression patterns and positive selection on dental genes reveal complex evolutionary context of ever-growing rodent molars.</title>
        <authorList>
            <person name="Calamari Z.T."/>
            <person name="Song A."/>
            <person name="Cohen E."/>
            <person name="Akter M."/>
            <person name="Roy R.D."/>
            <person name="Hallikas O."/>
            <person name="Christensen M.M."/>
            <person name="Li P."/>
            <person name="Marangoni P."/>
            <person name="Jernvall J."/>
            <person name="Klein O.D."/>
        </authorList>
    </citation>
    <scope>NUCLEOTIDE SEQUENCE [LARGE SCALE GENOMIC DNA]</scope>
    <source>
        <strain evidence="3">V071</strain>
    </source>
</reference>
<evidence type="ECO:0000313" key="4">
    <source>
        <dbReference type="Proteomes" id="UP001488838"/>
    </source>
</evidence>
<feature type="compositionally biased region" description="Basic and acidic residues" evidence="1">
    <location>
        <begin position="60"/>
        <end position="76"/>
    </location>
</feature>
<evidence type="ECO:0000256" key="1">
    <source>
        <dbReference type="SAM" id="MobiDB-lite"/>
    </source>
</evidence>
<dbReference type="InterPro" id="IPR020089">
    <property type="entry name" value="PTN/MK_N_dom"/>
</dbReference>
<evidence type="ECO:0000313" key="3">
    <source>
        <dbReference type="EMBL" id="KAK7806276.1"/>
    </source>
</evidence>
<keyword evidence="4" id="KW-1185">Reference proteome</keyword>
<proteinExistence type="predicted"/>
<feature type="region of interest" description="Disordered" evidence="1">
    <location>
        <begin position="56"/>
        <end position="76"/>
    </location>
</feature>
<dbReference type="EMBL" id="JBBHLL010000306">
    <property type="protein sequence ID" value="KAK7806276.1"/>
    <property type="molecule type" value="Genomic_DNA"/>
</dbReference>